<sequence>MNITRYLNLWNLYVDNFENWWRISFAQKTAIRESIRKTRIFEGNTIYVRISRLTWPTVDATHRYYTPRIRARLGGGERRISMRGVGASAARLAMHY</sequence>
<dbReference type="Proteomes" id="UP000479190">
    <property type="component" value="Unassembled WGS sequence"/>
</dbReference>
<reference evidence="1 2" key="1">
    <citation type="submission" date="2020-02" db="EMBL/GenBank/DDBJ databases">
        <authorList>
            <person name="Ferguson B K."/>
        </authorList>
    </citation>
    <scope>NUCLEOTIDE SEQUENCE [LARGE SCALE GENOMIC DNA]</scope>
</reference>
<accession>A0A6H5I9W0</accession>
<keyword evidence="2" id="KW-1185">Reference proteome</keyword>
<dbReference type="EMBL" id="CADCXV010000709">
    <property type="protein sequence ID" value="CAB0033452.1"/>
    <property type="molecule type" value="Genomic_DNA"/>
</dbReference>
<gene>
    <name evidence="1" type="ORF">TBRA_LOCUS5360</name>
</gene>
<evidence type="ECO:0000313" key="1">
    <source>
        <dbReference type="EMBL" id="CAB0033452.1"/>
    </source>
</evidence>
<organism evidence="1 2">
    <name type="scientific">Trichogramma brassicae</name>
    <dbReference type="NCBI Taxonomy" id="86971"/>
    <lineage>
        <taxon>Eukaryota</taxon>
        <taxon>Metazoa</taxon>
        <taxon>Ecdysozoa</taxon>
        <taxon>Arthropoda</taxon>
        <taxon>Hexapoda</taxon>
        <taxon>Insecta</taxon>
        <taxon>Pterygota</taxon>
        <taxon>Neoptera</taxon>
        <taxon>Endopterygota</taxon>
        <taxon>Hymenoptera</taxon>
        <taxon>Apocrita</taxon>
        <taxon>Proctotrupomorpha</taxon>
        <taxon>Chalcidoidea</taxon>
        <taxon>Trichogrammatidae</taxon>
        <taxon>Trichogramma</taxon>
    </lineage>
</organism>
<name>A0A6H5I9W0_9HYME</name>
<feature type="non-terminal residue" evidence="1">
    <location>
        <position position="1"/>
    </location>
</feature>
<feature type="non-terminal residue" evidence="1">
    <location>
        <position position="96"/>
    </location>
</feature>
<protein>
    <submittedName>
        <fullName evidence="1">Uncharacterized protein</fullName>
    </submittedName>
</protein>
<evidence type="ECO:0000313" key="2">
    <source>
        <dbReference type="Proteomes" id="UP000479190"/>
    </source>
</evidence>
<proteinExistence type="predicted"/>
<dbReference type="AlphaFoldDB" id="A0A6H5I9W0"/>